<evidence type="ECO:0000313" key="3">
    <source>
        <dbReference type="Proteomes" id="UP000654075"/>
    </source>
</evidence>
<name>A0A813GN33_POLGL</name>
<sequence length="124" mass="14171">MLCPKDFRPSLPPRLQEQRRQEQGQQEEEEKEQQQQEQHQQPQQQQQQPPPPQQPQQQQQPNYDWAFARTASLSAMYISSLAAPPSWSMPGPKYPSCDSKLMGVFHESAGAFFTSTAPPSMTQS</sequence>
<proteinExistence type="predicted"/>
<organism evidence="2 3">
    <name type="scientific">Polarella glacialis</name>
    <name type="common">Dinoflagellate</name>
    <dbReference type="NCBI Taxonomy" id="89957"/>
    <lineage>
        <taxon>Eukaryota</taxon>
        <taxon>Sar</taxon>
        <taxon>Alveolata</taxon>
        <taxon>Dinophyceae</taxon>
        <taxon>Suessiales</taxon>
        <taxon>Suessiaceae</taxon>
        <taxon>Polarella</taxon>
    </lineage>
</organism>
<evidence type="ECO:0000313" key="2">
    <source>
        <dbReference type="EMBL" id="CAE8626693.1"/>
    </source>
</evidence>
<accession>A0A813GN33</accession>
<evidence type="ECO:0000256" key="1">
    <source>
        <dbReference type="SAM" id="MobiDB-lite"/>
    </source>
</evidence>
<feature type="region of interest" description="Disordered" evidence="1">
    <location>
        <begin position="1"/>
        <end position="67"/>
    </location>
</feature>
<reference evidence="2" key="1">
    <citation type="submission" date="2021-02" db="EMBL/GenBank/DDBJ databases">
        <authorList>
            <person name="Dougan E. K."/>
            <person name="Rhodes N."/>
            <person name="Thang M."/>
            <person name="Chan C."/>
        </authorList>
    </citation>
    <scope>NUCLEOTIDE SEQUENCE</scope>
</reference>
<feature type="compositionally biased region" description="Low complexity" evidence="1">
    <location>
        <begin position="35"/>
        <end position="47"/>
    </location>
</feature>
<dbReference type="Proteomes" id="UP000654075">
    <property type="component" value="Unassembled WGS sequence"/>
</dbReference>
<dbReference type="AlphaFoldDB" id="A0A813GN33"/>
<comment type="caution">
    <text evidence="2">The sequence shown here is derived from an EMBL/GenBank/DDBJ whole genome shotgun (WGS) entry which is preliminary data.</text>
</comment>
<keyword evidence="3" id="KW-1185">Reference proteome</keyword>
<dbReference type="EMBL" id="CAJNNV010029009">
    <property type="protein sequence ID" value="CAE8626693.1"/>
    <property type="molecule type" value="Genomic_DNA"/>
</dbReference>
<protein>
    <submittedName>
        <fullName evidence="2">Uncharacterized protein</fullName>
    </submittedName>
</protein>
<gene>
    <name evidence="2" type="ORF">PGLA1383_LOCUS43597</name>
</gene>